<evidence type="ECO:0000256" key="1">
    <source>
        <dbReference type="SAM" id="Coils"/>
    </source>
</evidence>
<dbReference type="EMBL" id="CP015772">
    <property type="protein sequence ID" value="ANH81496.1"/>
    <property type="molecule type" value="Genomic_DNA"/>
</dbReference>
<name>A0A1A9I1J3_9BACT</name>
<dbReference type="RefSeq" id="WP_067755907.1">
    <property type="nucleotide sequence ID" value="NZ_CP015772.1"/>
</dbReference>
<protein>
    <submittedName>
        <fullName evidence="2">Uncharacterized protein</fullName>
    </submittedName>
</protein>
<evidence type="ECO:0000313" key="2">
    <source>
        <dbReference type="EMBL" id="ANH81496.1"/>
    </source>
</evidence>
<gene>
    <name evidence="2" type="ORF">A8C56_11365</name>
</gene>
<feature type="coiled-coil region" evidence="1">
    <location>
        <begin position="6"/>
        <end position="40"/>
    </location>
</feature>
<keyword evidence="3" id="KW-1185">Reference proteome</keyword>
<dbReference type="AlphaFoldDB" id="A0A1A9I1J3"/>
<dbReference type="OrthoDB" id="674482at2"/>
<dbReference type="STRING" id="1176587.A8C56_11365"/>
<dbReference type="Proteomes" id="UP000077667">
    <property type="component" value="Chromosome"/>
</dbReference>
<sequence>MTKPIIRSHEDLLIEKERLKASLKQRKTDLKESFSAIKDELNPIAKAARTTRDIFTADNDFPLIGLGVEKLTDLIIRKGILRKAGWLPRLVAPFLVKKISTYLIAVQASGQIAEKMHAFAGILRGSHSGGAGTVANNKLPAKAADPKKNVGNKVPIN</sequence>
<accession>A0A1A9I1J3</accession>
<proteinExistence type="predicted"/>
<evidence type="ECO:0000313" key="3">
    <source>
        <dbReference type="Proteomes" id="UP000077667"/>
    </source>
</evidence>
<dbReference type="KEGG" id="nia:A8C56_11365"/>
<reference evidence="2 3" key="1">
    <citation type="submission" date="2016-05" db="EMBL/GenBank/DDBJ databases">
        <title>Niabella ginsenosidivorans BS26 whole genome sequencing.</title>
        <authorList>
            <person name="Im W.T."/>
            <person name="Siddiqi M.Z."/>
        </authorList>
    </citation>
    <scope>NUCLEOTIDE SEQUENCE [LARGE SCALE GENOMIC DNA]</scope>
    <source>
        <strain evidence="2 3">BS26</strain>
    </source>
</reference>
<keyword evidence="1" id="KW-0175">Coiled coil</keyword>
<organism evidence="2 3">
    <name type="scientific">Niabella ginsenosidivorans</name>
    <dbReference type="NCBI Taxonomy" id="1176587"/>
    <lineage>
        <taxon>Bacteria</taxon>
        <taxon>Pseudomonadati</taxon>
        <taxon>Bacteroidota</taxon>
        <taxon>Chitinophagia</taxon>
        <taxon>Chitinophagales</taxon>
        <taxon>Chitinophagaceae</taxon>
        <taxon>Niabella</taxon>
    </lineage>
</organism>